<protein>
    <recommendedName>
        <fullName evidence="1">Mon2/Sec7/BIG1-like HUS domain-containing protein</fullName>
    </recommendedName>
</protein>
<keyword evidence="3" id="KW-1185">Reference proteome</keyword>
<evidence type="ECO:0000313" key="2">
    <source>
        <dbReference type="EMBL" id="KAJ3639041.1"/>
    </source>
</evidence>
<dbReference type="InterPro" id="IPR032691">
    <property type="entry name" value="Mon2/Sec7/BIG1-like_HUS"/>
</dbReference>
<dbReference type="PANTHER" id="PTHR10663">
    <property type="entry name" value="GUANYL-NUCLEOTIDE EXCHANGE FACTOR"/>
    <property type="match status" value="1"/>
</dbReference>
<evidence type="ECO:0000313" key="3">
    <source>
        <dbReference type="Proteomes" id="UP001168821"/>
    </source>
</evidence>
<dbReference type="Pfam" id="PF12783">
    <property type="entry name" value="Sec7-like_HUS"/>
    <property type="match status" value="1"/>
</dbReference>
<feature type="domain" description="Mon2/Sec7/BIG1-like HUS" evidence="1">
    <location>
        <begin position="102"/>
        <end position="278"/>
    </location>
</feature>
<evidence type="ECO:0000259" key="1">
    <source>
        <dbReference type="Pfam" id="PF12783"/>
    </source>
</evidence>
<sequence>MNSLSHQEILIGLQLIKGFYEALGRLGPSNVASSLADKRFLFVRRVAKQYLEGRPSLVGPKLVRGSYIGELMNSASKGLNGCLGRHPSFANLWSCFENIFQVDGYLIFQYLCELSIVNVQGSKKHYERTCINNNKDSVSRLDNSEKNTTLTKRTLALELLLIILKNAGAAFLRHKHFIDGTKRLLCVSLSRNVISSSSRLIELSLALFLVLLKWFKSSLKAQIEILFKNVLLLLLESSTSSLNHKMDVLQAIWYIVSDAQTLQDIFINYDCDISMDNLFTHLIDDLSKIANSGSTNIKGVNDREESVRVKALECLVGAFSSTKDWLYQMASREEANIRNSSYEKRESGHNTSVDYGIAYKSFS</sequence>
<dbReference type="InterPro" id="IPR016024">
    <property type="entry name" value="ARM-type_fold"/>
</dbReference>
<accession>A0AA38HKT2</accession>
<comment type="caution">
    <text evidence="2">The sequence shown here is derived from an EMBL/GenBank/DDBJ whole genome shotgun (WGS) entry which is preliminary data.</text>
</comment>
<gene>
    <name evidence="2" type="ORF">Zmor_016424</name>
</gene>
<proteinExistence type="predicted"/>
<dbReference type="EMBL" id="JALNTZ010000042">
    <property type="protein sequence ID" value="KAJ3639041.1"/>
    <property type="molecule type" value="Genomic_DNA"/>
</dbReference>
<dbReference type="PANTHER" id="PTHR10663:SF375">
    <property type="entry name" value="LD29171P"/>
    <property type="match status" value="1"/>
</dbReference>
<name>A0AA38HKT2_9CUCU</name>
<reference evidence="2" key="1">
    <citation type="journal article" date="2023" name="G3 (Bethesda)">
        <title>Whole genome assemblies of Zophobas morio and Tenebrio molitor.</title>
        <authorList>
            <person name="Kaur S."/>
            <person name="Stinson S.A."/>
            <person name="diCenzo G.C."/>
        </authorList>
    </citation>
    <scope>NUCLEOTIDE SEQUENCE</scope>
    <source>
        <strain evidence="2">QUZm001</strain>
    </source>
</reference>
<dbReference type="Proteomes" id="UP001168821">
    <property type="component" value="Unassembled WGS sequence"/>
</dbReference>
<organism evidence="2 3">
    <name type="scientific">Zophobas morio</name>
    <dbReference type="NCBI Taxonomy" id="2755281"/>
    <lineage>
        <taxon>Eukaryota</taxon>
        <taxon>Metazoa</taxon>
        <taxon>Ecdysozoa</taxon>
        <taxon>Arthropoda</taxon>
        <taxon>Hexapoda</taxon>
        <taxon>Insecta</taxon>
        <taxon>Pterygota</taxon>
        <taxon>Neoptera</taxon>
        <taxon>Endopterygota</taxon>
        <taxon>Coleoptera</taxon>
        <taxon>Polyphaga</taxon>
        <taxon>Cucujiformia</taxon>
        <taxon>Tenebrionidae</taxon>
        <taxon>Zophobas</taxon>
    </lineage>
</organism>
<dbReference type="AlphaFoldDB" id="A0AA38HKT2"/>
<dbReference type="SUPFAM" id="SSF48371">
    <property type="entry name" value="ARM repeat"/>
    <property type="match status" value="1"/>
</dbReference>